<dbReference type="AlphaFoldDB" id="A0AAW1XTI9"/>
<dbReference type="Pfam" id="PF01535">
    <property type="entry name" value="PPR"/>
    <property type="match status" value="1"/>
</dbReference>
<reference evidence="4 5" key="1">
    <citation type="journal article" date="2023" name="G3 (Bethesda)">
        <title>A chromosome-length genome assembly and annotation of blackberry (Rubus argutus, cv. 'Hillquist').</title>
        <authorList>
            <person name="Bruna T."/>
            <person name="Aryal R."/>
            <person name="Dudchenko O."/>
            <person name="Sargent D.J."/>
            <person name="Mead D."/>
            <person name="Buti M."/>
            <person name="Cavallini A."/>
            <person name="Hytonen T."/>
            <person name="Andres J."/>
            <person name="Pham M."/>
            <person name="Weisz D."/>
            <person name="Mascagni F."/>
            <person name="Usai G."/>
            <person name="Natali L."/>
            <person name="Bassil N."/>
            <person name="Fernandez G.E."/>
            <person name="Lomsadze A."/>
            <person name="Armour M."/>
            <person name="Olukolu B."/>
            <person name="Poorten T."/>
            <person name="Britton C."/>
            <person name="Davik J."/>
            <person name="Ashrafi H."/>
            <person name="Aiden E.L."/>
            <person name="Borodovsky M."/>
            <person name="Worthington M."/>
        </authorList>
    </citation>
    <scope>NUCLEOTIDE SEQUENCE [LARGE SCALE GENOMIC DNA]</scope>
    <source>
        <strain evidence="4">PI 553951</strain>
    </source>
</reference>
<keyword evidence="5" id="KW-1185">Reference proteome</keyword>
<evidence type="ECO:0008006" key="6">
    <source>
        <dbReference type="Google" id="ProtNLM"/>
    </source>
</evidence>
<dbReference type="Gene3D" id="1.25.40.10">
    <property type="entry name" value="Tetratricopeptide repeat domain"/>
    <property type="match status" value="2"/>
</dbReference>
<comment type="similarity">
    <text evidence="1">Belongs to the PPR family. P subfamily.</text>
</comment>
<dbReference type="NCBIfam" id="TIGR00756">
    <property type="entry name" value="PPR"/>
    <property type="match status" value="2"/>
</dbReference>
<keyword evidence="2" id="KW-0677">Repeat</keyword>
<evidence type="ECO:0000256" key="1">
    <source>
        <dbReference type="ARBA" id="ARBA00007626"/>
    </source>
</evidence>
<feature type="repeat" description="PPR" evidence="3">
    <location>
        <begin position="171"/>
        <end position="205"/>
    </location>
</feature>
<protein>
    <recommendedName>
        <fullName evidence="6">Pentatricopeptide repeat-containing protein</fullName>
    </recommendedName>
</protein>
<feature type="repeat" description="PPR" evidence="3">
    <location>
        <begin position="136"/>
        <end position="166"/>
    </location>
</feature>
<dbReference type="EMBL" id="JBEDUW010000003">
    <property type="protein sequence ID" value="KAK9940070.1"/>
    <property type="molecule type" value="Genomic_DNA"/>
</dbReference>
<evidence type="ECO:0000313" key="4">
    <source>
        <dbReference type="EMBL" id="KAK9940070.1"/>
    </source>
</evidence>
<accession>A0AAW1XTI9</accession>
<dbReference type="Pfam" id="PF13041">
    <property type="entry name" value="PPR_2"/>
    <property type="match status" value="2"/>
</dbReference>
<proteinExistence type="inferred from homology"/>
<sequence length="242" mass="27840">MLKVYSDFEHFDGVSETFEYMMSSGIDIDERTLTVHVIALNRVGDVQKGLDFLNGEIRKSRELVEEMASRGIKPDIITFNIMVDACGKRWNFSELDLMLPLMEKEGVAFDVKTYQFLIDGFTSLVGEMHEKGLKVETHVYNLIINSYCRMRSLESALSLFSKMAERRTFQNADTYWFLINGLCKVGDMELAMQYVNEMQNKGFKIDHLVFNILADGFRNKGMTNEVFELQALMERKGGVNTK</sequence>
<dbReference type="PROSITE" id="PS51375">
    <property type="entry name" value="PPR"/>
    <property type="match status" value="2"/>
</dbReference>
<organism evidence="4 5">
    <name type="scientific">Rubus argutus</name>
    <name type="common">Southern blackberry</name>
    <dbReference type="NCBI Taxonomy" id="59490"/>
    <lineage>
        <taxon>Eukaryota</taxon>
        <taxon>Viridiplantae</taxon>
        <taxon>Streptophyta</taxon>
        <taxon>Embryophyta</taxon>
        <taxon>Tracheophyta</taxon>
        <taxon>Spermatophyta</taxon>
        <taxon>Magnoliopsida</taxon>
        <taxon>eudicotyledons</taxon>
        <taxon>Gunneridae</taxon>
        <taxon>Pentapetalae</taxon>
        <taxon>rosids</taxon>
        <taxon>fabids</taxon>
        <taxon>Rosales</taxon>
        <taxon>Rosaceae</taxon>
        <taxon>Rosoideae</taxon>
        <taxon>Rosoideae incertae sedis</taxon>
        <taxon>Rubus</taxon>
    </lineage>
</organism>
<evidence type="ECO:0000313" key="5">
    <source>
        <dbReference type="Proteomes" id="UP001457282"/>
    </source>
</evidence>
<dbReference type="Proteomes" id="UP001457282">
    <property type="component" value="Unassembled WGS sequence"/>
</dbReference>
<name>A0AAW1XTI9_RUBAR</name>
<evidence type="ECO:0000256" key="3">
    <source>
        <dbReference type="PROSITE-ProRule" id="PRU00708"/>
    </source>
</evidence>
<gene>
    <name evidence="4" type="ORF">M0R45_016745</name>
</gene>
<dbReference type="InterPro" id="IPR011990">
    <property type="entry name" value="TPR-like_helical_dom_sf"/>
</dbReference>
<dbReference type="InterPro" id="IPR002885">
    <property type="entry name" value="PPR_rpt"/>
</dbReference>
<comment type="caution">
    <text evidence="4">The sequence shown here is derived from an EMBL/GenBank/DDBJ whole genome shotgun (WGS) entry which is preliminary data.</text>
</comment>
<dbReference type="PANTHER" id="PTHR47939:SF3">
    <property type="entry name" value="REPEAT-CONTAINING PROTEIN, PUTATIVE-RELATED"/>
    <property type="match status" value="1"/>
</dbReference>
<evidence type="ECO:0000256" key="2">
    <source>
        <dbReference type="ARBA" id="ARBA00022737"/>
    </source>
</evidence>
<dbReference type="InterPro" id="IPR050667">
    <property type="entry name" value="PPR-containing_protein"/>
</dbReference>
<dbReference type="PANTHER" id="PTHR47939">
    <property type="entry name" value="MEMBRANE-ASSOCIATED SALT-INDUCIBLE PROTEIN-LIKE"/>
    <property type="match status" value="1"/>
</dbReference>